<evidence type="ECO:0000313" key="3">
    <source>
        <dbReference type="Proteomes" id="UP000068164"/>
    </source>
</evidence>
<reference evidence="2 3" key="1">
    <citation type="submission" date="2015-11" db="EMBL/GenBank/DDBJ databases">
        <title>Draft Genome Sequence of the Strain BR 10423 (Rhizobium sp.) isolated from nodules of Mimosa pudica.</title>
        <authorList>
            <person name="Barauna A.C."/>
            <person name="Zilli J.E."/>
            <person name="Simoes-Araujo J.L."/>
            <person name="Reis V.M."/>
            <person name="James E.K."/>
            <person name="Reis F.B.Jr."/>
            <person name="Rouws L.F."/>
            <person name="Passos S.R."/>
            <person name="Gois S.R."/>
        </authorList>
    </citation>
    <scope>NUCLEOTIDE SEQUENCE [LARGE SCALE GENOMIC DNA]</scope>
    <source>
        <strain evidence="2 3">BR10423</strain>
    </source>
</reference>
<dbReference type="GO" id="GO:0005737">
    <property type="term" value="C:cytoplasm"/>
    <property type="evidence" value="ECO:0007669"/>
    <property type="project" value="UniProtKB-ARBA"/>
</dbReference>
<feature type="domain" description="CREG-like beta-barrel" evidence="1">
    <location>
        <begin position="14"/>
        <end position="156"/>
    </location>
</feature>
<dbReference type="AlphaFoldDB" id="A0A109JQN3"/>
<sequence length="251" mass="27142">MKDQASVLRETDGEARKLARTLLRSARYAAIAVLDPETGFPFASRVLLGTDIDGVPVILVSGLSTHTRALDADRRASLLTGEPGKGDPLAYPRLTTQCLAEPVERDSVIHARIRSRFLNRHAKAKLYIDFPDFRFFRLVPQSASLNGGFGRAYLLDGDDLTIRSPGNENVAAQADAIVQELLGTSPDLAAMTAASLKAGNGGDWRICGVDCAGFDLISGDLLLRCEFVAVAEDIEDVYFHISNIKSAIPEI</sequence>
<dbReference type="PANTHER" id="PTHR13343">
    <property type="entry name" value="CREG1 PROTEIN"/>
    <property type="match status" value="1"/>
</dbReference>
<name>A0A109JQN3_9HYPH</name>
<dbReference type="Gene3D" id="2.30.110.10">
    <property type="entry name" value="Electron Transport, Fmn-binding Protein, Chain A"/>
    <property type="match status" value="1"/>
</dbReference>
<dbReference type="InterPro" id="IPR012349">
    <property type="entry name" value="Split_barrel_FMN-bd"/>
</dbReference>
<dbReference type="SUPFAM" id="SSF50475">
    <property type="entry name" value="FMN-binding split barrel"/>
    <property type="match status" value="1"/>
</dbReference>
<protein>
    <submittedName>
        <fullName evidence="2">Pyridoxamine 5'-phosphate oxidase</fullName>
    </submittedName>
</protein>
<evidence type="ECO:0000313" key="2">
    <source>
        <dbReference type="EMBL" id="KWV53380.1"/>
    </source>
</evidence>
<accession>A0A109JQN3</accession>
<evidence type="ECO:0000259" key="1">
    <source>
        <dbReference type="Pfam" id="PF13883"/>
    </source>
</evidence>
<dbReference type="InterPro" id="IPR037119">
    <property type="entry name" value="Haem_oxidase_HugZ-like_sf"/>
</dbReference>
<organism evidence="2 3">
    <name type="scientific">Rhizobium altiplani</name>
    <dbReference type="NCBI Taxonomy" id="1864509"/>
    <lineage>
        <taxon>Bacteria</taxon>
        <taxon>Pseudomonadati</taxon>
        <taxon>Pseudomonadota</taxon>
        <taxon>Alphaproteobacteria</taxon>
        <taxon>Hyphomicrobiales</taxon>
        <taxon>Rhizobiaceae</taxon>
        <taxon>Rhizobium/Agrobacterium group</taxon>
        <taxon>Rhizobium</taxon>
    </lineage>
</organism>
<dbReference type="InterPro" id="IPR055343">
    <property type="entry name" value="CREG_beta-barrel"/>
</dbReference>
<keyword evidence="3" id="KW-1185">Reference proteome</keyword>
<dbReference type="OrthoDB" id="9814594at2"/>
<dbReference type="Gene3D" id="3.20.180.10">
    <property type="entry name" value="PNP-oxidase-like"/>
    <property type="match status" value="1"/>
</dbReference>
<dbReference type="Proteomes" id="UP000068164">
    <property type="component" value="Unassembled WGS sequence"/>
</dbReference>
<dbReference type="RefSeq" id="WP_062370307.1">
    <property type="nucleotide sequence ID" value="NZ_LNCD01000065.1"/>
</dbReference>
<comment type="caution">
    <text evidence="2">The sequence shown here is derived from an EMBL/GenBank/DDBJ whole genome shotgun (WGS) entry which is preliminary data.</text>
</comment>
<gene>
    <name evidence="2" type="ORF">AS026_00930</name>
</gene>
<dbReference type="PANTHER" id="PTHR13343:SF17">
    <property type="entry name" value="CELLULAR REPRESSOR OF E1A-STIMULATED GENES, ISOFORM A"/>
    <property type="match status" value="1"/>
</dbReference>
<dbReference type="EMBL" id="LNCD01000065">
    <property type="protein sequence ID" value="KWV53380.1"/>
    <property type="molecule type" value="Genomic_DNA"/>
</dbReference>
<proteinExistence type="predicted"/>
<dbReference type="Pfam" id="PF13883">
    <property type="entry name" value="CREG_beta-barrel"/>
    <property type="match status" value="1"/>
</dbReference>